<dbReference type="PANTHER" id="PTHR46248:SF14">
    <property type="entry name" value="DUF547 DOMAIN-CONTAINING PROTEIN"/>
    <property type="match status" value="1"/>
</dbReference>
<organism evidence="2 3">
    <name type="scientific">Brassica rapa subsp. trilocularis</name>
    <dbReference type="NCBI Taxonomy" id="1813537"/>
    <lineage>
        <taxon>Eukaryota</taxon>
        <taxon>Viridiplantae</taxon>
        <taxon>Streptophyta</taxon>
        <taxon>Embryophyta</taxon>
        <taxon>Tracheophyta</taxon>
        <taxon>Spermatophyta</taxon>
        <taxon>Magnoliopsida</taxon>
        <taxon>eudicotyledons</taxon>
        <taxon>Gunneridae</taxon>
        <taxon>Pentapetalae</taxon>
        <taxon>rosids</taxon>
        <taxon>malvids</taxon>
        <taxon>Brassicales</taxon>
        <taxon>Brassicaceae</taxon>
        <taxon>Brassiceae</taxon>
        <taxon>Brassica</taxon>
    </lineage>
</organism>
<dbReference type="InterPro" id="IPR006869">
    <property type="entry name" value="DUF547"/>
</dbReference>
<accession>A0ABQ7MJ65</accession>
<proteinExistence type="predicted"/>
<dbReference type="PANTHER" id="PTHR46248">
    <property type="entry name" value="EXPRESSED PROTEIN"/>
    <property type="match status" value="1"/>
</dbReference>
<protein>
    <recommendedName>
        <fullName evidence="1">DUF547 domain-containing protein</fullName>
    </recommendedName>
</protein>
<keyword evidence="3" id="KW-1185">Reference proteome</keyword>
<gene>
    <name evidence="2" type="primary">A05g509260.1_BraROA</name>
    <name evidence="2" type="ORF">IGI04_020591</name>
</gene>
<dbReference type="Proteomes" id="UP000823674">
    <property type="component" value="Chromosome A05"/>
</dbReference>
<evidence type="ECO:0000313" key="2">
    <source>
        <dbReference type="EMBL" id="KAG5398777.1"/>
    </source>
</evidence>
<comment type="caution">
    <text evidence="2">The sequence shown here is derived from an EMBL/GenBank/DDBJ whole genome shotgun (WGS) entry which is preliminary data.</text>
</comment>
<feature type="domain" description="DUF547" evidence="1">
    <location>
        <begin position="15"/>
        <end position="137"/>
    </location>
</feature>
<sequence length="221" mass="25540">MCRVLKEKLSKVDLSFLNHKKKMAFWINTYNACVMNGFLEHGLPSSKEKLLTILKMATIDLGGTQLSALDIEGSILHSPCEPLEALSTDVHKRYGFRCDEPNLMFVLCRGDWSSPALRVYTAEDVVNELIKARMEYLEASIGITGRKKIVIPRFLHKRLRDFADDEGTLVEWICRQLPPGERCLQLKETAMEWLKKQSESSLNKLIEVRPHEYEFRYLLHL</sequence>
<name>A0ABQ7MJ65_BRACM</name>
<dbReference type="EMBL" id="JADBGQ010000005">
    <property type="protein sequence ID" value="KAG5398777.1"/>
    <property type="molecule type" value="Genomic_DNA"/>
</dbReference>
<evidence type="ECO:0000313" key="3">
    <source>
        <dbReference type="Proteomes" id="UP000823674"/>
    </source>
</evidence>
<evidence type="ECO:0000259" key="1">
    <source>
        <dbReference type="Pfam" id="PF04784"/>
    </source>
</evidence>
<reference evidence="2 3" key="1">
    <citation type="submission" date="2021-03" db="EMBL/GenBank/DDBJ databases">
        <authorList>
            <person name="King G.J."/>
            <person name="Bancroft I."/>
            <person name="Baten A."/>
            <person name="Bloomfield J."/>
            <person name="Borpatragohain P."/>
            <person name="He Z."/>
            <person name="Irish N."/>
            <person name="Irwin J."/>
            <person name="Liu K."/>
            <person name="Mauleon R.P."/>
            <person name="Moore J."/>
            <person name="Morris R."/>
            <person name="Ostergaard L."/>
            <person name="Wang B."/>
            <person name="Wells R."/>
        </authorList>
    </citation>
    <scope>NUCLEOTIDE SEQUENCE [LARGE SCALE GENOMIC DNA]</scope>
    <source>
        <strain evidence="2">R-o-18</strain>
        <tissue evidence="2">Leaf</tissue>
    </source>
</reference>
<dbReference type="Pfam" id="PF04784">
    <property type="entry name" value="DUF547"/>
    <property type="match status" value="1"/>
</dbReference>